<gene>
    <name evidence="2" type="ordered locus">Ppha_1000</name>
</gene>
<keyword evidence="1" id="KW-0812">Transmembrane</keyword>
<dbReference type="OrthoDB" id="199738at2"/>
<dbReference type="eggNOG" id="ENOG5032UBU">
    <property type="taxonomic scope" value="Bacteria"/>
</dbReference>
<accession>B4SFM9</accession>
<evidence type="ECO:0000313" key="2">
    <source>
        <dbReference type="EMBL" id="ACF43284.1"/>
    </source>
</evidence>
<evidence type="ECO:0000256" key="1">
    <source>
        <dbReference type="SAM" id="Phobius"/>
    </source>
</evidence>
<keyword evidence="1" id="KW-0472">Membrane</keyword>
<proteinExistence type="predicted"/>
<name>B4SFM9_PELPB</name>
<feature type="transmembrane region" description="Helical" evidence="1">
    <location>
        <begin position="95"/>
        <end position="118"/>
    </location>
</feature>
<dbReference type="Pfam" id="PF04307">
    <property type="entry name" value="YdjM"/>
    <property type="match status" value="1"/>
</dbReference>
<dbReference type="RefSeq" id="WP_012507778.1">
    <property type="nucleotide sequence ID" value="NC_011060.1"/>
</dbReference>
<feature type="transmembrane region" description="Helical" evidence="1">
    <location>
        <begin position="28"/>
        <end position="51"/>
    </location>
</feature>
<dbReference type="Proteomes" id="UP000002724">
    <property type="component" value="Chromosome"/>
</dbReference>
<dbReference type="AlphaFoldDB" id="B4SFM9"/>
<dbReference type="EMBL" id="CP001110">
    <property type="protein sequence ID" value="ACF43284.1"/>
    <property type="molecule type" value="Genomic_DNA"/>
</dbReference>
<organism evidence="2 3">
    <name type="scientific">Pelodictyon phaeoclathratiforme (strain DSM 5477 / BU-1)</name>
    <dbReference type="NCBI Taxonomy" id="324925"/>
    <lineage>
        <taxon>Bacteria</taxon>
        <taxon>Pseudomonadati</taxon>
        <taxon>Chlorobiota</taxon>
        <taxon>Chlorobiia</taxon>
        <taxon>Chlorobiales</taxon>
        <taxon>Chlorobiaceae</taxon>
        <taxon>Chlorobium/Pelodictyon group</taxon>
        <taxon>Pelodictyon</taxon>
    </lineage>
</organism>
<dbReference type="InterPro" id="IPR007404">
    <property type="entry name" value="YdjM-like"/>
</dbReference>
<dbReference type="HOGENOM" id="CLU_137189_0_0_10"/>
<feature type="transmembrane region" description="Helical" evidence="1">
    <location>
        <begin position="63"/>
        <end position="83"/>
    </location>
</feature>
<sequence length="174" mass="20409">MIFGHLPAGYITSKLLLRKCYNDSINPGAFMFWGLFGAIAPDIDLLYYLLIDPFEPRNHHHTYVTHLPIFWLTLLLISVFWLLLQRNRGKNQATFFIFVLNGFIHIVLDTLTGHIFWMSPSMDNAIFWIADTSAETNYFTHWTFALELLLILWALTEWYKSAIKKRAKRNNPIT</sequence>
<feature type="transmembrane region" description="Helical" evidence="1">
    <location>
        <begin position="138"/>
        <end position="159"/>
    </location>
</feature>
<protein>
    <recommendedName>
        <fullName evidence="4">Membrane-bound metal-dependent hydrolase</fullName>
    </recommendedName>
</protein>
<dbReference type="STRING" id="324925.Ppha_1000"/>
<keyword evidence="3" id="KW-1185">Reference proteome</keyword>
<reference evidence="2 3" key="1">
    <citation type="submission" date="2008-06" db="EMBL/GenBank/DDBJ databases">
        <title>Complete sequence of Pelodictyon phaeoclathratiforme BU-1.</title>
        <authorList>
            <consortium name="US DOE Joint Genome Institute"/>
            <person name="Lucas S."/>
            <person name="Copeland A."/>
            <person name="Lapidus A."/>
            <person name="Glavina del Rio T."/>
            <person name="Dalin E."/>
            <person name="Tice H."/>
            <person name="Bruce D."/>
            <person name="Goodwin L."/>
            <person name="Pitluck S."/>
            <person name="Schmutz J."/>
            <person name="Larimer F."/>
            <person name="Land M."/>
            <person name="Hauser L."/>
            <person name="Kyrpides N."/>
            <person name="Mikhailova N."/>
            <person name="Liu Z."/>
            <person name="Li T."/>
            <person name="Zhao F."/>
            <person name="Overmann J."/>
            <person name="Bryant D.A."/>
            <person name="Richardson P."/>
        </authorList>
    </citation>
    <scope>NUCLEOTIDE SEQUENCE [LARGE SCALE GENOMIC DNA]</scope>
    <source>
        <strain evidence="3">DSM 5477 / BU-1</strain>
    </source>
</reference>
<keyword evidence="1" id="KW-1133">Transmembrane helix</keyword>
<dbReference type="KEGG" id="pph:Ppha_1000"/>
<evidence type="ECO:0000313" key="3">
    <source>
        <dbReference type="Proteomes" id="UP000002724"/>
    </source>
</evidence>
<evidence type="ECO:0008006" key="4">
    <source>
        <dbReference type="Google" id="ProtNLM"/>
    </source>
</evidence>